<protein>
    <submittedName>
        <fullName evidence="2">Uncharacterized protein</fullName>
    </submittedName>
</protein>
<name>A0A9E7L891_9LILI</name>
<dbReference type="OrthoDB" id="630188at2759"/>
<keyword evidence="1" id="KW-1133">Transmembrane helix</keyword>
<proteinExistence type="predicted"/>
<dbReference type="AlphaFoldDB" id="A0A9E7L891"/>
<keyword evidence="1" id="KW-0812">Transmembrane</keyword>
<organism evidence="2 3">
    <name type="scientific">Musa troglodytarum</name>
    <name type="common">fe'i banana</name>
    <dbReference type="NCBI Taxonomy" id="320322"/>
    <lineage>
        <taxon>Eukaryota</taxon>
        <taxon>Viridiplantae</taxon>
        <taxon>Streptophyta</taxon>
        <taxon>Embryophyta</taxon>
        <taxon>Tracheophyta</taxon>
        <taxon>Spermatophyta</taxon>
        <taxon>Magnoliopsida</taxon>
        <taxon>Liliopsida</taxon>
        <taxon>Zingiberales</taxon>
        <taxon>Musaceae</taxon>
        <taxon>Musa</taxon>
    </lineage>
</organism>
<keyword evidence="1" id="KW-0472">Membrane</keyword>
<reference evidence="2" key="1">
    <citation type="submission" date="2022-05" db="EMBL/GenBank/DDBJ databases">
        <title>The Musa troglodytarum L. genome provides insights into the mechanism of non-climacteric behaviour and enrichment of carotenoids.</title>
        <authorList>
            <person name="Wang J."/>
        </authorList>
    </citation>
    <scope>NUCLEOTIDE SEQUENCE</scope>
    <source>
        <tissue evidence="2">Leaf</tissue>
    </source>
</reference>
<evidence type="ECO:0000313" key="3">
    <source>
        <dbReference type="Proteomes" id="UP001055439"/>
    </source>
</evidence>
<accession>A0A9E7L891</accession>
<gene>
    <name evidence="2" type="ORF">MUK42_13940</name>
</gene>
<evidence type="ECO:0000313" key="2">
    <source>
        <dbReference type="EMBL" id="URE48037.1"/>
    </source>
</evidence>
<dbReference type="EMBL" id="CP097511">
    <property type="protein sequence ID" value="URE48037.1"/>
    <property type="molecule type" value="Genomic_DNA"/>
</dbReference>
<evidence type="ECO:0000256" key="1">
    <source>
        <dbReference type="SAM" id="Phobius"/>
    </source>
</evidence>
<keyword evidence="3" id="KW-1185">Reference proteome</keyword>
<sequence length="119" mass="12912">MGPGWQPWTGLERRSNHIPVKLSALVLLVYLTFRILFSGFVVLLPVPELPAVAVDRSDSREVAVGVVSDAKPRKGSSSTDSDYPVPEAAPQIAFVADNDILTGGNRSCNIRLLLWLSIV</sequence>
<feature type="transmembrane region" description="Helical" evidence="1">
    <location>
        <begin position="20"/>
        <end position="46"/>
    </location>
</feature>
<dbReference type="Proteomes" id="UP001055439">
    <property type="component" value="Chromosome 9"/>
</dbReference>